<dbReference type="InterPro" id="IPR000489">
    <property type="entry name" value="Pterin-binding_dom"/>
</dbReference>
<comment type="function">
    <text evidence="9">Catalyzes the condensation of para-aminobenzoate (pABA) with 6-hydroxymethyl-7,8-dihydropterin diphosphate (DHPt-PP) to form 7,8-dihydropteroate (H2Pte), the immediate precursor of folate derivatives.</text>
</comment>
<dbReference type="InterPro" id="IPR045031">
    <property type="entry name" value="DHP_synth-like"/>
</dbReference>
<dbReference type="InterPro" id="IPR006390">
    <property type="entry name" value="DHP_synth_dom"/>
</dbReference>
<dbReference type="EC" id="2.5.1.15" evidence="4 9"/>
<protein>
    <recommendedName>
        <fullName evidence="4 9">Dihydropteroate synthase</fullName>
        <shortName evidence="9">DHPS</shortName>
        <ecNumber evidence="4 9">2.5.1.15</ecNumber>
    </recommendedName>
    <alternativeName>
        <fullName evidence="9">Dihydropteroate pyrophosphorylase</fullName>
    </alternativeName>
</protein>
<dbReference type="AlphaFoldDB" id="A0A2S4HK56"/>
<dbReference type="NCBIfam" id="TIGR01496">
    <property type="entry name" value="DHPS"/>
    <property type="match status" value="1"/>
</dbReference>
<evidence type="ECO:0000256" key="2">
    <source>
        <dbReference type="ARBA" id="ARBA00001946"/>
    </source>
</evidence>
<dbReference type="GO" id="GO:0046872">
    <property type="term" value="F:metal ion binding"/>
    <property type="evidence" value="ECO:0007669"/>
    <property type="project" value="UniProtKB-KW"/>
</dbReference>
<dbReference type="Gene3D" id="3.20.20.20">
    <property type="entry name" value="Dihydropteroate synthase-like"/>
    <property type="match status" value="1"/>
</dbReference>
<dbReference type="RefSeq" id="WP_103683139.1">
    <property type="nucleotide sequence ID" value="NZ_PQGG01000007.1"/>
</dbReference>
<evidence type="ECO:0000256" key="7">
    <source>
        <dbReference type="ARBA" id="ARBA00022842"/>
    </source>
</evidence>
<dbReference type="GO" id="GO:0046654">
    <property type="term" value="P:tetrahydrofolate biosynthetic process"/>
    <property type="evidence" value="ECO:0007669"/>
    <property type="project" value="UniProtKB-UniPathway"/>
</dbReference>
<keyword evidence="5 9" id="KW-0808">Transferase</keyword>
<dbReference type="PROSITE" id="PS00792">
    <property type="entry name" value="DHPS_1"/>
    <property type="match status" value="1"/>
</dbReference>
<reference evidence="11" key="1">
    <citation type="submission" date="2018-01" db="EMBL/GenBank/DDBJ databases">
        <authorList>
            <person name="Yu X.-D."/>
        </authorList>
    </citation>
    <scope>NUCLEOTIDE SEQUENCE</scope>
    <source>
        <strain evidence="11">ZX-21</strain>
    </source>
</reference>
<dbReference type="EMBL" id="PQGG01000007">
    <property type="protein sequence ID" value="POP54376.1"/>
    <property type="molecule type" value="Genomic_DNA"/>
</dbReference>
<keyword evidence="7 9" id="KW-0460">Magnesium</keyword>
<dbReference type="PANTHER" id="PTHR20941:SF1">
    <property type="entry name" value="FOLIC ACID SYNTHESIS PROTEIN FOL1"/>
    <property type="match status" value="1"/>
</dbReference>
<evidence type="ECO:0000313" key="12">
    <source>
        <dbReference type="Proteomes" id="UP000237222"/>
    </source>
</evidence>
<dbReference type="GO" id="GO:0005829">
    <property type="term" value="C:cytosol"/>
    <property type="evidence" value="ECO:0007669"/>
    <property type="project" value="TreeGrafter"/>
</dbReference>
<evidence type="ECO:0000256" key="4">
    <source>
        <dbReference type="ARBA" id="ARBA00012458"/>
    </source>
</evidence>
<evidence type="ECO:0000256" key="9">
    <source>
        <dbReference type="RuleBase" id="RU361205"/>
    </source>
</evidence>
<dbReference type="SUPFAM" id="SSF51717">
    <property type="entry name" value="Dihydropteroate synthetase-like"/>
    <property type="match status" value="1"/>
</dbReference>
<gene>
    <name evidence="11" type="primary">folP</name>
    <name evidence="11" type="ORF">C0068_02900</name>
</gene>
<evidence type="ECO:0000313" key="11">
    <source>
        <dbReference type="EMBL" id="POP54376.1"/>
    </source>
</evidence>
<evidence type="ECO:0000259" key="10">
    <source>
        <dbReference type="PROSITE" id="PS50972"/>
    </source>
</evidence>
<name>A0A2S4HK56_9GAMM</name>
<feature type="domain" description="Pterin-binding" evidence="10">
    <location>
        <begin position="24"/>
        <end position="280"/>
    </location>
</feature>
<dbReference type="GO" id="GO:0004156">
    <property type="term" value="F:dihydropteroate synthase activity"/>
    <property type="evidence" value="ECO:0007669"/>
    <property type="project" value="UniProtKB-EC"/>
</dbReference>
<dbReference type="PROSITE" id="PS50972">
    <property type="entry name" value="PTERIN_BINDING"/>
    <property type="match status" value="1"/>
</dbReference>
<comment type="catalytic activity">
    <reaction evidence="1">
        <text>(7,8-dihydropterin-6-yl)methyl diphosphate + 4-aminobenzoate = 7,8-dihydropteroate + diphosphate</text>
        <dbReference type="Rhea" id="RHEA:19949"/>
        <dbReference type="ChEBI" id="CHEBI:17836"/>
        <dbReference type="ChEBI" id="CHEBI:17839"/>
        <dbReference type="ChEBI" id="CHEBI:33019"/>
        <dbReference type="ChEBI" id="CHEBI:72950"/>
        <dbReference type="EC" id="2.5.1.15"/>
    </reaction>
</comment>
<evidence type="ECO:0000256" key="8">
    <source>
        <dbReference type="ARBA" id="ARBA00022909"/>
    </source>
</evidence>
<evidence type="ECO:0000256" key="5">
    <source>
        <dbReference type="ARBA" id="ARBA00022679"/>
    </source>
</evidence>
<accession>A0A2S4HK56</accession>
<organism evidence="11 12">
    <name type="scientific">Zhongshania marina</name>
    <dbReference type="NCBI Taxonomy" id="2304603"/>
    <lineage>
        <taxon>Bacteria</taxon>
        <taxon>Pseudomonadati</taxon>
        <taxon>Pseudomonadota</taxon>
        <taxon>Gammaproteobacteria</taxon>
        <taxon>Cellvibrionales</taxon>
        <taxon>Spongiibacteraceae</taxon>
        <taxon>Zhongshania</taxon>
    </lineage>
</organism>
<comment type="pathway">
    <text evidence="3 9">Cofactor biosynthesis; tetrahydrofolate biosynthesis; 7,8-dihydrofolate from 2-amino-4-hydroxy-6-hydroxymethyl-7,8-dihydropteridine diphosphate and 4-aminobenzoate: step 1/2.</text>
</comment>
<sequence>MNPFVSKSPPQLRCGARLLDLSEPKVMAIINVTPDSFSDGGVFHAGCVLLEKVLRRVDEVCQQGAALVDIGGESTRPGSKPVTPEEECERVLAVVEAIAQRFDTIISVDTSTPQVMRGAAQLGAGLINDVRALSRHGALDAAAETGLPVCLMHMQGEPSSMQESPSYQNIYDEVAAFLESRVAACVAVGIPQEQVLLDPGFGFGKTVAHNLELFRRLPSFMEMGFPVLVGVSRKSMLGALTGRAVDERLAASVAMAAMAVERGAHILRVHDVKETVDAVKLASAVKSENSNND</sequence>
<evidence type="ECO:0000256" key="3">
    <source>
        <dbReference type="ARBA" id="ARBA00004763"/>
    </source>
</evidence>
<evidence type="ECO:0000256" key="6">
    <source>
        <dbReference type="ARBA" id="ARBA00022723"/>
    </source>
</evidence>
<dbReference type="Proteomes" id="UP000237222">
    <property type="component" value="Unassembled WGS sequence"/>
</dbReference>
<keyword evidence="6 9" id="KW-0479">Metal-binding</keyword>
<dbReference type="CDD" id="cd00739">
    <property type="entry name" value="DHPS"/>
    <property type="match status" value="1"/>
</dbReference>
<dbReference type="PANTHER" id="PTHR20941">
    <property type="entry name" value="FOLATE SYNTHESIS PROTEINS"/>
    <property type="match status" value="1"/>
</dbReference>
<comment type="cofactor">
    <cofactor evidence="2 9">
        <name>Mg(2+)</name>
        <dbReference type="ChEBI" id="CHEBI:18420"/>
    </cofactor>
</comment>
<proteinExistence type="inferred from homology"/>
<dbReference type="Pfam" id="PF00809">
    <property type="entry name" value="Pterin_bind"/>
    <property type="match status" value="1"/>
</dbReference>
<dbReference type="GO" id="GO:0046656">
    <property type="term" value="P:folic acid biosynthetic process"/>
    <property type="evidence" value="ECO:0007669"/>
    <property type="project" value="UniProtKB-KW"/>
</dbReference>
<comment type="caution">
    <text evidence="11">The sequence shown here is derived from an EMBL/GenBank/DDBJ whole genome shotgun (WGS) entry which is preliminary data.</text>
</comment>
<dbReference type="UniPathway" id="UPA00077">
    <property type="reaction ID" value="UER00156"/>
</dbReference>
<evidence type="ECO:0000256" key="1">
    <source>
        <dbReference type="ARBA" id="ARBA00000012"/>
    </source>
</evidence>
<dbReference type="OrthoDB" id="9811744at2"/>
<dbReference type="PROSITE" id="PS00793">
    <property type="entry name" value="DHPS_2"/>
    <property type="match status" value="1"/>
</dbReference>
<comment type="similarity">
    <text evidence="9">Belongs to the DHPS family.</text>
</comment>
<dbReference type="InterPro" id="IPR011005">
    <property type="entry name" value="Dihydropteroate_synth-like_sf"/>
</dbReference>
<keyword evidence="8 9" id="KW-0289">Folate biosynthesis</keyword>